<evidence type="ECO:0000313" key="4">
    <source>
        <dbReference type="Proteomes" id="UP000054600"/>
    </source>
</evidence>
<feature type="transmembrane region" description="Helical" evidence="2">
    <location>
        <begin position="6"/>
        <end position="26"/>
    </location>
</feature>
<dbReference type="Proteomes" id="UP000054600">
    <property type="component" value="Unassembled WGS sequence"/>
</dbReference>
<keyword evidence="2" id="KW-0812">Transmembrane</keyword>
<feature type="transmembrane region" description="Helical" evidence="2">
    <location>
        <begin position="103"/>
        <end position="124"/>
    </location>
</feature>
<keyword evidence="2" id="KW-0472">Membrane</keyword>
<sequence length="238" mass="24470">MKFSDVVTWIFYLPARIFSGMTNLLLGSTSVDKYGDEEHSRGLFGFVVDAVRFVTNLLFDATKYVARGFAGLLGKQMLPITVALWTALAVGLTVAFWPAALAAIANFTIAGVSIASLVGSNVILQALATTGLAALVTGTATFIGATAVSVFNAVKNFFSGSKPPVDPNEPAFEGDDLDATSSAAALAALSTQSAPAKTSSSSSEEDAEPVHTVSLHQDEPVVLSASEATPAPAAGPAQ</sequence>
<proteinExistence type="predicted"/>
<dbReference type="AlphaFoldDB" id="A0A0W0YL13"/>
<feature type="compositionally biased region" description="Low complexity" evidence="1">
    <location>
        <begin position="189"/>
        <end position="202"/>
    </location>
</feature>
<dbReference type="OrthoDB" id="5653909at2"/>
<evidence type="ECO:0000313" key="3">
    <source>
        <dbReference type="EMBL" id="KTD57527.1"/>
    </source>
</evidence>
<evidence type="ECO:0000256" key="1">
    <source>
        <dbReference type="SAM" id="MobiDB-lite"/>
    </source>
</evidence>
<reference evidence="3 4" key="1">
    <citation type="submission" date="2015-11" db="EMBL/GenBank/DDBJ databases">
        <title>Genomic analysis of 38 Legionella species identifies large and diverse effector repertoires.</title>
        <authorList>
            <person name="Burstein D."/>
            <person name="Amaro F."/>
            <person name="Zusman T."/>
            <person name="Lifshitz Z."/>
            <person name="Cohen O."/>
            <person name="Gilbert J.A."/>
            <person name="Pupko T."/>
            <person name="Shuman H.A."/>
            <person name="Segal G."/>
        </authorList>
    </citation>
    <scope>NUCLEOTIDE SEQUENCE [LARGE SCALE GENOMIC DNA]</scope>
    <source>
        <strain evidence="3 4">ATCC 49655</strain>
    </source>
</reference>
<dbReference type="RefSeq" id="WP_018578333.1">
    <property type="nucleotide sequence ID" value="NZ_KB892434.1"/>
</dbReference>
<feature type="transmembrane region" description="Helical" evidence="2">
    <location>
        <begin position="131"/>
        <end position="154"/>
    </location>
</feature>
<keyword evidence="4" id="KW-1185">Reference proteome</keyword>
<keyword evidence="2" id="KW-1133">Transmembrane helix</keyword>
<dbReference type="STRING" id="1122169.Lsha_2368"/>
<comment type="caution">
    <text evidence="3">The sequence shown here is derived from an EMBL/GenBank/DDBJ whole genome shotgun (WGS) entry which is preliminary data.</text>
</comment>
<gene>
    <name evidence="3" type="ORF">Lsha_2368</name>
</gene>
<accession>A0A0W0YL13</accession>
<organism evidence="3 4">
    <name type="scientific">Legionella shakespearei DSM 23087</name>
    <dbReference type="NCBI Taxonomy" id="1122169"/>
    <lineage>
        <taxon>Bacteria</taxon>
        <taxon>Pseudomonadati</taxon>
        <taxon>Pseudomonadota</taxon>
        <taxon>Gammaproteobacteria</taxon>
        <taxon>Legionellales</taxon>
        <taxon>Legionellaceae</taxon>
        <taxon>Legionella</taxon>
    </lineage>
</organism>
<feature type="transmembrane region" description="Helical" evidence="2">
    <location>
        <begin position="77"/>
        <end position="97"/>
    </location>
</feature>
<dbReference type="eggNOG" id="ENOG5030PMB">
    <property type="taxonomic scope" value="Bacteria"/>
</dbReference>
<evidence type="ECO:0008006" key="5">
    <source>
        <dbReference type="Google" id="ProtNLM"/>
    </source>
</evidence>
<dbReference type="EMBL" id="LNYW01000066">
    <property type="protein sequence ID" value="KTD57527.1"/>
    <property type="molecule type" value="Genomic_DNA"/>
</dbReference>
<protein>
    <recommendedName>
        <fullName evidence="5">Transmembrane protein</fullName>
    </recommendedName>
</protein>
<name>A0A0W0YL13_9GAMM</name>
<feature type="region of interest" description="Disordered" evidence="1">
    <location>
        <begin position="189"/>
        <end position="238"/>
    </location>
</feature>
<evidence type="ECO:0000256" key="2">
    <source>
        <dbReference type="SAM" id="Phobius"/>
    </source>
</evidence>
<dbReference type="PATRIC" id="fig|1122169.6.peg.2718"/>